<feature type="compositionally biased region" description="Low complexity" evidence="1">
    <location>
        <begin position="38"/>
        <end position="47"/>
    </location>
</feature>
<organism evidence="3 4">
    <name type="scientific">Nitzschia inconspicua</name>
    <dbReference type="NCBI Taxonomy" id="303405"/>
    <lineage>
        <taxon>Eukaryota</taxon>
        <taxon>Sar</taxon>
        <taxon>Stramenopiles</taxon>
        <taxon>Ochrophyta</taxon>
        <taxon>Bacillariophyta</taxon>
        <taxon>Bacillariophyceae</taxon>
        <taxon>Bacillariophycidae</taxon>
        <taxon>Bacillariales</taxon>
        <taxon>Bacillariaceae</taxon>
        <taxon>Nitzschia</taxon>
    </lineage>
</organism>
<accession>A0A9K3KF94</accession>
<keyword evidence="2" id="KW-1133">Transmembrane helix</keyword>
<dbReference type="EMBL" id="JAGRRH010000025">
    <property type="protein sequence ID" value="KAG7342015.1"/>
    <property type="molecule type" value="Genomic_DNA"/>
</dbReference>
<evidence type="ECO:0000313" key="3">
    <source>
        <dbReference type="EMBL" id="KAG7342015.1"/>
    </source>
</evidence>
<dbReference type="AlphaFoldDB" id="A0A9K3KF94"/>
<sequence length="184" mass="19435">MKVNNVSCSSPAELEDGIAGSSSHDESSDNTGSEFATSSSSYQSGSRSKGGESLGQGETAAVDRSKCIVYLALLGAAVAVSTVTYLLLSKEEQNTMKIEFEAHSREILGQATANSVHMFEDMFAISKAITSHALDNGMTWPNVTIGSDKTTIIVAGERLHMPSMSIFTPSKTEGKTFGLVIDSL</sequence>
<evidence type="ECO:0000256" key="2">
    <source>
        <dbReference type="SAM" id="Phobius"/>
    </source>
</evidence>
<keyword evidence="2" id="KW-0812">Transmembrane</keyword>
<protein>
    <submittedName>
        <fullName evidence="3">Uncharacterized protein</fullName>
    </submittedName>
</protein>
<evidence type="ECO:0000313" key="4">
    <source>
        <dbReference type="Proteomes" id="UP000693970"/>
    </source>
</evidence>
<evidence type="ECO:0000256" key="1">
    <source>
        <dbReference type="SAM" id="MobiDB-lite"/>
    </source>
</evidence>
<proteinExistence type="predicted"/>
<name>A0A9K3KF94_9STRA</name>
<dbReference type="Proteomes" id="UP000693970">
    <property type="component" value="Unassembled WGS sequence"/>
</dbReference>
<gene>
    <name evidence="3" type="ORF">IV203_007107</name>
</gene>
<feature type="transmembrane region" description="Helical" evidence="2">
    <location>
        <begin position="68"/>
        <end position="88"/>
    </location>
</feature>
<feature type="region of interest" description="Disordered" evidence="1">
    <location>
        <begin position="1"/>
        <end position="57"/>
    </location>
</feature>
<keyword evidence="2" id="KW-0472">Membrane</keyword>
<keyword evidence="4" id="KW-1185">Reference proteome</keyword>
<reference evidence="3" key="1">
    <citation type="journal article" date="2021" name="Sci. Rep.">
        <title>Diploid genomic architecture of Nitzschia inconspicua, an elite biomass production diatom.</title>
        <authorList>
            <person name="Oliver A."/>
            <person name="Podell S."/>
            <person name="Pinowska A."/>
            <person name="Traller J.C."/>
            <person name="Smith S.R."/>
            <person name="McClure R."/>
            <person name="Beliaev A."/>
            <person name="Bohutskyi P."/>
            <person name="Hill E.A."/>
            <person name="Rabines A."/>
            <person name="Zheng H."/>
            <person name="Allen L.Z."/>
            <person name="Kuo A."/>
            <person name="Grigoriev I.V."/>
            <person name="Allen A.E."/>
            <person name="Hazlebeck D."/>
            <person name="Allen E.E."/>
        </authorList>
    </citation>
    <scope>NUCLEOTIDE SEQUENCE</scope>
    <source>
        <strain evidence="3">Hildebrandi</strain>
    </source>
</reference>
<reference evidence="3" key="2">
    <citation type="submission" date="2021-04" db="EMBL/GenBank/DDBJ databases">
        <authorList>
            <person name="Podell S."/>
        </authorList>
    </citation>
    <scope>NUCLEOTIDE SEQUENCE</scope>
    <source>
        <strain evidence="3">Hildebrandi</strain>
    </source>
</reference>
<feature type="compositionally biased region" description="Polar residues" evidence="1">
    <location>
        <begin position="1"/>
        <end position="10"/>
    </location>
</feature>
<comment type="caution">
    <text evidence="3">The sequence shown here is derived from an EMBL/GenBank/DDBJ whole genome shotgun (WGS) entry which is preliminary data.</text>
</comment>